<reference evidence="1" key="3">
    <citation type="submission" date="2019-03" db="EMBL/GenBank/DDBJ databases">
        <authorList>
            <person name="Whitman W."/>
            <person name="Huntemann M."/>
            <person name="Clum A."/>
            <person name="Pillay M."/>
            <person name="Palaniappan K."/>
            <person name="Varghese N."/>
            <person name="Mikhailova N."/>
            <person name="Stamatis D."/>
            <person name="Reddy T."/>
            <person name="Daum C."/>
            <person name="Shapiro N."/>
            <person name="Ivanova N."/>
            <person name="Kyrpides N."/>
            <person name="Woyke T."/>
        </authorList>
    </citation>
    <scope>NUCLEOTIDE SEQUENCE</scope>
    <source>
        <strain evidence="1">P5626</strain>
    </source>
</reference>
<comment type="caution">
    <text evidence="2">The sequence shown here is derived from an EMBL/GenBank/DDBJ whole genome shotgun (WGS) entry which is preliminary data.</text>
</comment>
<accession>A0A4Y7UIA1</accession>
<protein>
    <submittedName>
        <fullName evidence="2">Uncharacterized protein</fullName>
    </submittedName>
</protein>
<reference evidence="2 4" key="2">
    <citation type="journal article" date="2018" name="Syst. Appl. Microbiol.">
        <title>Flavobacterium circumlabens sp. nov. and Flavobacterium cupreum sp. nov., two psychrotrophic species isolated from Antarctic environmental samples.</title>
        <authorList>
            <person name="Kralova S."/>
            <person name="Busse H.J."/>
            <person name="Svec P."/>
            <person name="Maslanova I."/>
            <person name="Stankova E."/>
            <person name="Bartak M."/>
            <person name="Sedlacek I."/>
        </authorList>
    </citation>
    <scope>NUCLEOTIDE SEQUENCE [LARGE SCALE GENOMIC DNA]</scope>
    <source>
        <strain evidence="2 4">CCM 8828</strain>
    </source>
</reference>
<proteinExistence type="predicted"/>
<dbReference type="Proteomes" id="UP000298340">
    <property type="component" value="Unassembled WGS sequence"/>
</dbReference>
<dbReference type="Proteomes" id="UP000295270">
    <property type="component" value="Unassembled WGS sequence"/>
</dbReference>
<evidence type="ECO:0000313" key="1">
    <source>
        <dbReference type="EMBL" id="TCN61082.1"/>
    </source>
</evidence>
<name>A0A4Y7UIA1_9FLAO</name>
<organism evidence="2 4">
    <name type="scientific">Flavobacterium circumlabens</name>
    <dbReference type="NCBI Taxonomy" id="2133765"/>
    <lineage>
        <taxon>Bacteria</taxon>
        <taxon>Pseudomonadati</taxon>
        <taxon>Bacteroidota</taxon>
        <taxon>Flavobacteriia</taxon>
        <taxon>Flavobacteriales</taxon>
        <taxon>Flavobacteriaceae</taxon>
        <taxon>Flavobacterium</taxon>
    </lineage>
</organism>
<sequence>MKIIPNKITKAFLFEAYGDQLPEKVIRQVINYYIKLLGGNVRIKIIPVIVFISIIKQIGVPNGYKASAELKLKCEKVGFYCSYW</sequence>
<evidence type="ECO:0000313" key="2">
    <source>
        <dbReference type="EMBL" id="TEB46190.1"/>
    </source>
</evidence>
<reference evidence="1 3" key="1">
    <citation type="journal article" date="2015" name="Stand. Genomic Sci.">
        <title>Genomic Encyclopedia of Bacterial and Archaeal Type Strains, Phase III: the genomes of soil and plant-associated and newly described type strains.</title>
        <authorList>
            <person name="Whitman W.B."/>
            <person name="Woyke T."/>
            <person name="Klenk H.P."/>
            <person name="Zhou Y."/>
            <person name="Lilburn T.G."/>
            <person name="Beck B.J."/>
            <person name="De Vos P."/>
            <person name="Vandamme P."/>
            <person name="Eisen J.A."/>
            <person name="Garrity G."/>
            <person name="Hugenholtz P."/>
            <person name="Kyrpides N.C."/>
        </authorList>
    </citation>
    <scope>NUCLEOTIDE SEQUENCE [LARGE SCALE GENOMIC DNA]</scope>
    <source>
        <strain evidence="1 3">P5626</strain>
    </source>
</reference>
<dbReference type="EMBL" id="QWDN01000001">
    <property type="protein sequence ID" value="TEB46190.1"/>
    <property type="molecule type" value="Genomic_DNA"/>
</dbReference>
<dbReference type="EMBL" id="SLWA01000001">
    <property type="protein sequence ID" value="TCN61082.1"/>
    <property type="molecule type" value="Genomic_DNA"/>
</dbReference>
<dbReference type="AlphaFoldDB" id="A0A4Y7UIA1"/>
<evidence type="ECO:0000313" key="3">
    <source>
        <dbReference type="Proteomes" id="UP000295270"/>
    </source>
</evidence>
<dbReference type="RefSeq" id="WP_132032623.1">
    <property type="nucleotide sequence ID" value="NZ_QWDN01000001.1"/>
</dbReference>
<keyword evidence="3" id="KW-1185">Reference proteome</keyword>
<evidence type="ECO:0000313" key="4">
    <source>
        <dbReference type="Proteomes" id="UP000298340"/>
    </source>
</evidence>
<gene>
    <name evidence="2" type="ORF">D0809_04135</name>
    <name evidence="1" type="ORF">EV142_101669</name>
</gene>